<reference evidence="2 3" key="1">
    <citation type="journal article" date="2018" name="G3 (Bethesda)">
        <title>Phylogenetic and Phylogenomic Definition of Rhizopus Species.</title>
        <authorList>
            <person name="Gryganskyi A.P."/>
            <person name="Golan J."/>
            <person name="Dolatabadi S."/>
            <person name="Mondo S."/>
            <person name="Robb S."/>
            <person name="Idnurm A."/>
            <person name="Muszewska A."/>
            <person name="Steczkiewicz K."/>
            <person name="Masonjones S."/>
            <person name="Liao H.L."/>
            <person name="Gajdeczka M.T."/>
            <person name="Anike F."/>
            <person name="Vuek A."/>
            <person name="Anishchenko I.M."/>
            <person name="Voigt K."/>
            <person name="de Hoog G.S."/>
            <person name="Smith M.E."/>
            <person name="Heitman J."/>
            <person name="Vilgalys R."/>
            <person name="Stajich J.E."/>
        </authorList>
    </citation>
    <scope>NUCLEOTIDE SEQUENCE [LARGE SCALE GENOMIC DNA]</scope>
    <source>
        <strain evidence="2 3">LSU 92-RS-03</strain>
    </source>
</reference>
<dbReference type="STRING" id="4846.A0A367KX68"/>
<sequence length="221" mass="24953">MYIMETSRVIVHQPVESACIVFNMDGFTLKNMDFDFVKFLVTCFEAYYPETLGSCLIHKAPWVFSTVWSLITPLLDPVVASKIHFTKDINELTQYVDISALPANISGEKDKKTKDEAVNIGPVAPGTLEVPTTDAYNEYKTMIKRYEAETIEWSKIPSTDNDTNARHELAREYRIARIKTEKDIRGPTAYEAKGLVTINSEGRVILDFGGDWTALDITETV</sequence>
<gene>
    <name evidence="2" type="ORF">CU098_003407</name>
</gene>
<dbReference type="CDD" id="cd00170">
    <property type="entry name" value="SEC14"/>
    <property type="match status" value="1"/>
</dbReference>
<protein>
    <recommendedName>
        <fullName evidence="1">CRAL-TRIO domain-containing protein</fullName>
    </recommendedName>
</protein>
<dbReference type="AlphaFoldDB" id="A0A367KX68"/>
<dbReference type="PROSITE" id="PS50191">
    <property type="entry name" value="CRAL_TRIO"/>
    <property type="match status" value="1"/>
</dbReference>
<dbReference type="OrthoDB" id="43460at2759"/>
<dbReference type="InterPro" id="IPR036865">
    <property type="entry name" value="CRAL-TRIO_dom_sf"/>
</dbReference>
<proteinExistence type="predicted"/>
<dbReference type="InterPro" id="IPR001251">
    <property type="entry name" value="CRAL-TRIO_dom"/>
</dbReference>
<dbReference type="SMART" id="SM00516">
    <property type="entry name" value="SEC14"/>
    <property type="match status" value="1"/>
</dbReference>
<evidence type="ECO:0000259" key="1">
    <source>
        <dbReference type="PROSITE" id="PS50191"/>
    </source>
</evidence>
<comment type="caution">
    <text evidence="2">The sequence shown here is derived from an EMBL/GenBank/DDBJ whole genome shotgun (WGS) entry which is preliminary data.</text>
</comment>
<dbReference type="PANTHER" id="PTHR46590">
    <property type="entry name" value="PHOSPHATIDYLINOSITOL TRANSFER PROTEIN CSR1-RELATED"/>
    <property type="match status" value="1"/>
</dbReference>
<dbReference type="EMBL" id="PJQM01000081">
    <property type="protein sequence ID" value="RCI06809.1"/>
    <property type="molecule type" value="Genomic_DNA"/>
</dbReference>
<dbReference type="Pfam" id="PF00650">
    <property type="entry name" value="CRAL_TRIO"/>
    <property type="match status" value="1"/>
</dbReference>
<name>A0A367KX68_RHIST</name>
<organism evidence="2 3">
    <name type="scientific">Rhizopus stolonifer</name>
    <name type="common">Rhizopus nigricans</name>
    <dbReference type="NCBI Taxonomy" id="4846"/>
    <lineage>
        <taxon>Eukaryota</taxon>
        <taxon>Fungi</taxon>
        <taxon>Fungi incertae sedis</taxon>
        <taxon>Mucoromycota</taxon>
        <taxon>Mucoromycotina</taxon>
        <taxon>Mucoromycetes</taxon>
        <taxon>Mucorales</taxon>
        <taxon>Mucorineae</taxon>
        <taxon>Rhizopodaceae</taxon>
        <taxon>Rhizopus</taxon>
    </lineage>
</organism>
<dbReference type="InterPro" id="IPR052432">
    <property type="entry name" value="PITP/CRAL-TRIO"/>
</dbReference>
<evidence type="ECO:0000313" key="3">
    <source>
        <dbReference type="Proteomes" id="UP000253551"/>
    </source>
</evidence>
<dbReference type="Proteomes" id="UP000253551">
    <property type="component" value="Unassembled WGS sequence"/>
</dbReference>
<evidence type="ECO:0000313" key="2">
    <source>
        <dbReference type="EMBL" id="RCI06809.1"/>
    </source>
</evidence>
<dbReference type="PANTHER" id="PTHR46590:SF1">
    <property type="entry name" value="PHOSPHATIDYLINOSITOL TRANSFER PROTEIN CSR1"/>
    <property type="match status" value="1"/>
</dbReference>
<feature type="domain" description="CRAL-TRIO" evidence="1">
    <location>
        <begin position="1"/>
        <end position="113"/>
    </location>
</feature>
<accession>A0A367KX68</accession>
<dbReference type="SUPFAM" id="SSF52087">
    <property type="entry name" value="CRAL/TRIO domain"/>
    <property type="match status" value="1"/>
</dbReference>
<keyword evidence="3" id="KW-1185">Reference proteome</keyword>
<dbReference type="Gene3D" id="3.40.525.10">
    <property type="entry name" value="CRAL-TRIO lipid binding domain"/>
    <property type="match status" value="1"/>
</dbReference>